<evidence type="ECO:0000256" key="2">
    <source>
        <dbReference type="SAM" id="SignalP"/>
    </source>
</evidence>
<dbReference type="EMBL" id="JAUBOF010000081">
    <property type="protein sequence ID" value="MDM7490352.1"/>
    <property type="molecule type" value="Genomic_DNA"/>
</dbReference>
<reference evidence="3 4" key="1">
    <citation type="submission" date="2023-06" db="EMBL/GenBank/DDBJ databases">
        <title>Rhodococcus indonesiensis sp. nov a new member of the Rhodococcus ruber lineage isolated from a sediment of neutral hot spring.</title>
        <authorList>
            <person name="Kusuma A.B."/>
            <person name="Fenylestari G."/>
            <person name="Ammar F."/>
            <person name="Nouioui I."/>
            <person name="Goodfellow M."/>
        </authorList>
    </citation>
    <scope>NUCLEOTIDE SEQUENCE [LARGE SCALE GENOMIC DNA]</scope>
    <source>
        <strain evidence="3 4">CSLK01-03</strain>
    </source>
</reference>
<dbReference type="Proteomes" id="UP001233164">
    <property type="component" value="Unassembled WGS sequence"/>
</dbReference>
<accession>A0ABT7RRR7</accession>
<keyword evidence="2" id="KW-0732">Signal</keyword>
<comment type="caution">
    <text evidence="3">The sequence shown here is derived from an EMBL/GenBank/DDBJ whole genome shotgun (WGS) entry which is preliminary data.</text>
</comment>
<keyword evidence="1" id="KW-0812">Transmembrane</keyword>
<keyword evidence="4" id="KW-1185">Reference proteome</keyword>
<feature type="signal peptide" evidence="2">
    <location>
        <begin position="1"/>
        <end position="29"/>
    </location>
</feature>
<keyword evidence="1" id="KW-1133">Transmembrane helix</keyword>
<protein>
    <submittedName>
        <fullName evidence="3">Uncharacterized protein</fullName>
    </submittedName>
</protein>
<organism evidence="3 4">
    <name type="scientific">Rhodococcus indonesiensis</name>
    <dbReference type="NCBI Taxonomy" id="3055869"/>
    <lineage>
        <taxon>Bacteria</taxon>
        <taxon>Bacillati</taxon>
        <taxon>Actinomycetota</taxon>
        <taxon>Actinomycetes</taxon>
        <taxon>Mycobacteriales</taxon>
        <taxon>Nocardiaceae</taxon>
        <taxon>Rhodococcus</taxon>
    </lineage>
</organism>
<dbReference type="RefSeq" id="WP_152975314.1">
    <property type="nucleotide sequence ID" value="NZ_CP180630.1"/>
</dbReference>
<keyword evidence="1" id="KW-0472">Membrane</keyword>
<evidence type="ECO:0000256" key="1">
    <source>
        <dbReference type="SAM" id="Phobius"/>
    </source>
</evidence>
<proteinExistence type="predicted"/>
<name>A0ABT7RRR7_9NOCA</name>
<evidence type="ECO:0000313" key="4">
    <source>
        <dbReference type="Proteomes" id="UP001233164"/>
    </source>
</evidence>
<feature type="chain" id="PRO_5045958892" evidence="2">
    <location>
        <begin position="30"/>
        <end position="75"/>
    </location>
</feature>
<feature type="transmembrane region" description="Helical" evidence="1">
    <location>
        <begin position="48"/>
        <end position="74"/>
    </location>
</feature>
<evidence type="ECO:0000313" key="3">
    <source>
        <dbReference type="EMBL" id="MDM7490352.1"/>
    </source>
</evidence>
<gene>
    <name evidence="3" type="ORF">QT969_18875</name>
</gene>
<sequence length="75" mass="7400">MMSRNTFRAAVAATAMAPMIALGTGAATAAPAVPTAPAPVAEFVQPAVLGPLGVVCVPLIFVPVVGVPLFVVCLV</sequence>